<dbReference type="HOGENOM" id="CLU_897403_0_0_1"/>
<evidence type="ECO:0000313" key="2">
    <source>
        <dbReference type="Proteomes" id="UP000016927"/>
    </source>
</evidence>
<reference evidence="1 2" key="1">
    <citation type="journal article" date="2013" name="BMC Genomics">
        <title>Comparative genomics of parasitic silkworm microsporidia reveal an association between genome expansion and host adaptation.</title>
        <authorList>
            <person name="Pan G."/>
            <person name="Xu J."/>
            <person name="Li T."/>
            <person name="Xia Q."/>
            <person name="Liu S.L."/>
            <person name="Zhang G."/>
            <person name="Li S."/>
            <person name="Li C."/>
            <person name="Liu H."/>
            <person name="Yang L."/>
            <person name="Liu T."/>
            <person name="Zhang X."/>
            <person name="Wu Z."/>
            <person name="Fan W."/>
            <person name="Dang X."/>
            <person name="Xiang H."/>
            <person name="Tao M."/>
            <person name="Li Y."/>
            <person name="Hu J."/>
            <person name="Li Z."/>
            <person name="Lin L."/>
            <person name="Luo J."/>
            <person name="Geng L."/>
            <person name="Wang L."/>
            <person name="Long M."/>
            <person name="Wan Y."/>
            <person name="He N."/>
            <person name="Zhang Z."/>
            <person name="Lu C."/>
            <person name="Keeling P.J."/>
            <person name="Wang J."/>
            <person name="Xiang Z."/>
            <person name="Zhou Z."/>
        </authorList>
    </citation>
    <scope>NUCLEOTIDE SEQUENCE [LARGE SCALE GENOMIC DNA]</scope>
    <source>
        <strain evidence="2">CQ1 / CVCC 102059</strain>
    </source>
</reference>
<dbReference type="VEuPathDB" id="MicrosporidiaDB:NBO_458g0008"/>
<accession>R0ME66</accession>
<sequence>MSNLSVIKVCMFGLFTKLGINKKKQKQTMEFQEGIERLERKKSLIVISERSNSFIYLMSLFNKEKINTLNNGDITKKDTITLSKIVQQPITTNKVNNGNKTKKNKSTFTKIDQRPITTNKVNNEEKTIKEKITFSTINQRPITTNKVDNDEKTIKDKITLSKIDQKVITNIKVQNIDKIRKDKLNLSKIDQKVITNIKMNFRDKIRKDKVTFTKIDHFPCDQQLLEVNKVDDNLINTRIIGESNVNPHMPRTQLASMKEIFNRLSKELEALSPLDGSLVPVLNTVAKKISKKNSERMFDYNQMINFWNNV</sequence>
<gene>
    <name evidence="1" type="ORF">NBO_458g0008</name>
</gene>
<dbReference type="EMBL" id="KB909366">
    <property type="protein sequence ID" value="EOB12365.1"/>
    <property type="molecule type" value="Genomic_DNA"/>
</dbReference>
<name>R0ME66_NOSB1</name>
<evidence type="ECO:0000313" key="1">
    <source>
        <dbReference type="EMBL" id="EOB12365.1"/>
    </source>
</evidence>
<proteinExistence type="predicted"/>
<dbReference type="Proteomes" id="UP000016927">
    <property type="component" value="Unassembled WGS sequence"/>
</dbReference>
<organism evidence="1 2">
    <name type="scientific">Nosema bombycis (strain CQ1 / CVCC 102059)</name>
    <name type="common">Microsporidian parasite</name>
    <name type="synonym">Pebrine of silkworm</name>
    <dbReference type="NCBI Taxonomy" id="578461"/>
    <lineage>
        <taxon>Eukaryota</taxon>
        <taxon>Fungi</taxon>
        <taxon>Fungi incertae sedis</taxon>
        <taxon>Microsporidia</taxon>
        <taxon>Nosematidae</taxon>
        <taxon>Nosema</taxon>
    </lineage>
</organism>
<dbReference type="AlphaFoldDB" id="R0ME66"/>
<protein>
    <submittedName>
        <fullName evidence="1">Uncharacterized protein</fullName>
    </submittedName>
</protein>
<keyword evidence="2" id="KW-1185">Reference proteome</keyword>